<gene>
    <name evidence="4" type="ORF">BD324DRAFT_632636</name>
</gene>
<dbReference type="STRING" id="4999.A0A1Y1UCZ2"/>
<dbReference type="Proteomes" id="UP000193218">
    <property type="component" value="Unassembled WGS sequence"/>
</dbReference>
<accession>A0A1Y1UCZ2</accession>
<dbReference type="Gene3D" id="3.40.710.10">
    <property type="entry name" value="DD-peptidase/beta-lactamase superfamily"/>
    <property type="match status" value="1"/>
</dbReference>
<dbReference type="OrthoDB" id="428260at2759"/>
<dbReference type="InterPro" id="IPR001466">
    <property type="entry name" value="Beta-lactam-related"/>
</dbReference>
<evidence type="ECO:0000259" key="3">
    <source>
        <dbReference type="Pfam" id="PF00144"/>
    </source>
</evidence>
<organism evidence="4 5">
    <name type="scientific">Kockovaella imperatae</name>
    <dbReference type="NCBI Taxonomy" id="4999"/>
    <lineage>
        <taxon>Eukaryota</taxon>
        <taxon>Fungi</taxon>
        <taxon>Dikarya</taxon>
        <taxon>Basidiomycota</taxon>
        <taxon>Agaricomycotina</taxon>
        <taxon>Tremellomycetes</taxon>
        <taxon>Tremellales</taxon>
        <taxon>Cuniculitremaceae</taxon>
        <taxon>Kockovaella</taxon>
    </lineage>
</organism>
<dbReference type="InterPro" id="IPR012338">
    <property type="entry name" value="Beta-lactam/transpept-like"/>
</dbReference>
<dbReference type="PANTHER" id="PTHR43283:SF11">
    <property type="entry name" value="BETA-LACTAMASE-RELATED DOMAIN-CONTAINING PROTEIN"/>
    <property type="match status" value="1"/>
</dbReference>
<dbReference type="SUPFAM" id="SSF56601">
    <property type="entry name" value="beta-lactamase/transpeptidase-like"/>
    <property type="match status" value="1"/>
</dbReference>
<dbReference type="Pfam" id="PF00144">
    <property type="entry name" value="Beta-lactamase"/>
    <property type="match status" value="1"/>
</dbReference>
<dbReference type="GeneID" id="33558346"/>
<evidence type="ECO:0000256" key="1">
    <source>
        <dbReference type="ARBA" id="ARBA00022801"/>
    </source>
</evidence>
<dbReference type="EMBL" id="NBSH01000011">
    <property type="protein sequence ID" value="ORX35394.1"/>
    <property type="molecule type" value="Genomic_DNA"/>
</dbReference>
<feature type="region of interest" description="Disordered" evidence="2">
    <location>
        <begin position="26"/>
        <end position="46"/>
    </location>
</feature>
<name>A0A1Y1UCZ2_9TREE</name>
<evidence type="ECO:0000313" key="5">
    <source>
        <dbReference type="Proteomes" id="UP000193218"/>
    </source>
</evidence>
<comment type="caution">
    <text evidence="4">The sequence shown here is derived from an EMBL/GenBank/DDBJ whole genome shotgun (WGS) entry which is preliminary data.</text>
</comment>
<dbReference type="AlphaFoldDB" id="A0A1Y1UCZ2"/>
<keyword evidence="5" id="KW-1185">Reference proteome</keyword>
<dbReference type="InParanoid" id="A0A1Y1UCZ2"/>
<dbReference type="GO" id="GO:0016787">
    <property type="term" value="F:hydrolase activity"/>
    <property type="evidence" value="ECO:0007669"/>
    <property type="project" value="UniProtKB-KW"/>
</dbReference>
<dbReference type="PANTHER" id="PTHR43283">
    <property type="entry name" value="BETA-LACTAMASE-RELATED"/>
    <property type="match status" value="1"/>
</dbReference>
<dbReference type="RefSeq" id="XP_021869584.1">
    <property type="nucleotide sequence ID" value="XM_022016537.1"/>
</dbReference>
<evidence type="ECO:0000256" key="2">
    <source>
        <dbReference type="SAM" id="MobiDB-lite"/>
    </source>
</evidence>
<feature type="domain" description="Beta-lactamase-related" evidence="3">
    <location>
        <begin position="156"/>
        <end position="463"/>
    </location>
</feature>
<keyword evidence="1" id="KW-0378">Hydrolase</keyword>
<sequence>MCLSSLACLPHLGHKIHSRAIRVHSRNSKGALEPSKSKRLKGSRGCPKGGHMEVYGMKQAAFLPLLATPNMAWWDVNAPLKYGTPESVGLVSAPLDELVVNQTSYETAENYGYYTHDQVHPLYPAVTCLVGHRNTIVSHFASGKAVLYADVNGTYLPEDQQVDAKNDTIYDLASLTKLFTTIVALDQIGQGHFSLEDKVSTYIPEYRTDNKSEITVLQLLTHTAGFPPDPVPPLFPNFTTYEARRQHVLDMYTVNPPGEAFVYSDISLMTIGFLCEITSGQSLNELMKTRVIEPLRMKDTFFNEGNKPESECPVYSRVVAEEFQIAALGSTYEPPRPQPVRGTVHDENAWALNGVSGHAGIFSTAYDLAIFCQMILNNGTYHGVKILEPWTVDYIFTNYNTKFPNNAHGAGFELNQTYWSGPMASLETAGHTGFTGTTLFIDRPSGTFAIQLTNRVHPSRFWSNTNLAREAVGYYVAQALGRNVKKP</sequence>
<protein>
    <submittedName>
        <fullName evidence="4">Putative beta-lactamase</fullName>
    </submittedName>
</protein>
<reference evidence="4 5" key="1">
    <citation type="submission" date="2017-03" db="EMBL/GenBank/DDBJ databases">
        <title>Widespread Adenine N6-methylation of Active Genes in Fungi.</title>
        <authorList>
            <consortium name="DOE Joint Genome Institute"/>
            <person name="Mondo S.J."/>
            <person name="Dannebaum R.O."/>
            <person name="Kuo R.C."/>
            <person name="Louie K.B."/>
            <person name="Bewick A.J."/>
            <person name="Labutti K."/>
            <person name="Haridas S."/>
            <person name="Kuo A."/>
            <person name="Salamov A."/>
            <person name="Ahrendt S.R."/>
            <person name="Lau R."/>
            <person name="Bowen B.P."/>
            <person name="Lipzen A."/>
            <person name="Sullivan W."/>
            <person name="Andreopoulos W.B."/>
            <person name="Clum A."/>
            <person name="Lindquist E."/>
            <person name="Daum C."/>
            <person name="Northen T.R."/>
            <person name="Ramamoorthy G."/>
            <person name="Schmitz R.J."/>
            <person name="Gryganskyi A."/>
            <person name="Culley D."/>
            <person name="Magnuson J."/>
            <person name="James T.Y."/>
            <person name="O'Malley M.A."/>
            <person name="Stajich J.E."/>
            <person name="Spatafora J.W."/>
            <person name="Visel A."/>
            <person name="Grigoriev I.V."/>
        </authorList>
    </citation>
    <scope>NUCLEOTIDE SEQUENCE [LARGE SCALE GENOMIC DNA]</scope>
    <source>
        <strain evidence="4 5">NRRL Y-17943</strain>
    </source>
</reference>
<proteinExistence type="predicted"/>
<dbReference type="InterPro" id="IPR050789">
    <property type="entry name" value="Diverse_Enzym_Activities"/>
</dbReference>
<evidence type="ECO:0000313" key="4">
    <source>
        <dbReference type="EMBL" id="ORX35394.1"/>
    </source>
</evidence>